<reference evidence="14 15" key="1">
    <citation type="journal article" date="2018" name="Evol. Lett.">
        <title>Horizontal gene cluster transfer increased hallucinogenic mushroom diversity.</title>
        <authorList>
            <person name="Reynolds H.T."/>
            <person name="Vijayakumar V."/>
            <person name="Gluck-Thaler E."/>
            <person name="Korotkin H.B."/>
            <person name="Matheny P.B."/>
            <person name="Slot J.C."/>
        </authorList>
    </citation>
    <scope>NUCLEOTIDE SEQUENCE [LARGE SCALE GENOMIC DNA]</scope>
    <source>
        <strain evidence="14 15">2631</strain>
    </source>
</reference>
<evidence type="ECO:0000256" key="6">
    <source>
        <dbReference type="ARBA" id="ARBA00022692"/>
    </source>
</evidence>
<keyword evidence="11" id="KW-0503">Monooxygenase</keyword>
<evidence type="ECO:0000256" key="9">
    <source>
        <dbReference type="ARBA" id="ARBA00023002"/>
    </source>
</evidence>
<accession>A0A409XDY0</accession>
<evidence type="ECO:0000256" key="3">
    <source>
        <dbReference type="ARBA" id="ARBA00004721"/>
    </source>
</evidence>
<dbReference type="STRING" id="93625.A0A409XDY0"/>
<organism evidence="14 15">
    <name type="scientific">Psilocybe cyanescens</name>
    <dbReference type="NCBI Taxonomy" id="93625"/>
    <lineage>
        <taxon>Eukaryota</taxon>
        <taxon>Fungi</taxon>
        <taxon>Dikarya</taxon>
        <taxon>Basidiomycota</taxon>
        <taxon>Agaricomycotina</taxon>
        <taxon>Agaricomycetes</taxon>
        <taxon>Agaricomycetidae</taxon>
        <taxon>Agaricales</taxon>
        <taxon>Agaricineae</taxon>
        <taxon>Strophariaceae</taxon>
        <taxon>Psilocybe</taxon>
    </lineage>
</organism>
<name>A0A409XDY0_PSICY</name>
<feature type="binding site" description="axial binding residue" evidence="13">
    <location>
        <position position="523"/>
    </location>
    <ligand>
        <name>heme</name>
        <dbReference type="ChEBI" id="CHEBI:30413"/>
    </ligand>
    <ligandPart>
        <name>Fe</name>
        <dbReference type="ChEBI" id="CHEBI:18248"/>
    </ligandPart>
</feature>
<keyword evidence="15" id="KW-1185">Reference proteome</keyword>
<evidence type="ECO:0000256" key="4">
    <source>
        <dbReference type="ARBA" id="ARBA00010617"/>
    </source>
</evidence>
<keyword evidence="10 13" id="KW-0408">Iron</keyword>
<evidence type="ECO:0000256" key="11">
    <source>
        <dbReference type="ARBA" id="ARBA00023033"/>
    </source>
</evidence>
<evidence type="ECO:0000256" key="1">
    <source>
        <dbReference type="ARBA" id="ARBA00001971"/>
    </source>
</evidence>
<keyword evidence="6" id="KW-0812">Transmembrane</keyword>
<dbReference type="InterPro" id="IPR001128">
    <property type="entry name" value="Cyt_P450"/>
</dbReference>
<comment type="pathway">
    <text evidence="3">Secondary metabolite biosynthesis; terpenoid biosynthesis.</text>
</comment>
<dbReference type="Gene3D" id="1.10.630.10">
    <property type="entry name" value="Cytochrome P450"/>
    <property type="match status" value="2"/>
</dbReference>
<dbReference type="GO" id="GO:0020037">
    <property type="term" value="F:heme binding"/>
    <property type="evidence" value="ECO:0007669"/>
    <property type="project" value="InterPro"/>
</dbReference>
<evidence type="ECO:0000256" key="10">
    <source>
        <dbReference type="ARBA" id="ARBA00023004"/>
    </source>
</evidence>
<keyword evidence="12" id="KW-0472">Membrane</keyword>
<dbReference type="PANTHER" id="PTHR24305:SF166">
    <property type="entry name" value="CYTOCHROME P450 12A4, MITOCHONDRIAL-RELATED"/>
    <property type="match status" value="1"/>
</dbReference>
<dbReference type="GO" id="GO:0016020">
    <property type="term" value="C:membrane"/>
    <property type="evidence" value="ECO:0007669"/>
    <property type="project" value="UniProtKB-SubCell"/>
</dbReference>
<dbReference type="AlphaFoldDB" id="A0A409XDY0"/>
<comment type="cofactor">
    <cofactor evidence="1 13">
        <name>heme</name>
        <dbReference type="ChEBI" id="CHEBI:30413"/>
    </cofactor>
</comment>
<dbReference type="Pfam" id="PF00067">
    <property type="entry name" value="p450"/>
    <property type="match status" value="2"/>
</dbReference>
<gene>
    <name evidence="14" type="ORF">CVT25_005092</name>
</gene>
<comment type="subcellular location">
    <subcellularLocation>
        <location evidence="2">Membrane</location>
    </subcellularLocation>
</comment>
<evidence type="ECO:0000256" key="13">
    <source>
        <dbReference type="PIRSR" id="PIRSR602401-1"/>
    </source>
</evidence>
<proteinExistence type="inferred from homology"/>
<evidence type="ECO:0000256" key="7">
    <source>
        <dbReference type="ARBA" id="ARBA00022723"/>
    </source>
</evidence>
<dbReference type="OrthoDB" id="1470350at2759"/>
<dbReference type="GO" id="GO:0005506">
    <property type="term" value="F:iron ion binding"/>
    <property type="evidence" value="ECO:0007669"/>
    <property type="project" value="InterPro"/>
</dbReference>
<comment type="similarity">
    <text evidence="4">Belongs to the cytochrome P450 family.</text>
</comment>
<evidence type="ECO:0000256" key="2">
    <source>
        <dbReference type="ARBA" id="ARBA00004370"/>
    </source>
</evidence>
<keyword evidence="5 13" id="KW-0349">Heme</keyword>
<dbReference type="EMBL" id="NHYD01001970">
    <property type="protein sequence ID" value="PPQ88993.1"/>
    <property type="molecule type" value="Genomic_DNA"/>
</dbReference>
<dbReference type="PANTHER" id="PTHR24305">
    <property type="entry name" value="CYTOCHROME P450"/>
    <property type="match status" value="1"/>
</dbReference>
<protein>
    <recommendedName>
        <fullName evidence="16">Cytochrome P450</fullName>
    </recommendedName>
</protein>
<evidence type="ECO:0000256" key="12">
    <source>
        <dbReference type="ARBA" id="ARBA00023136"/>
    </source>
</evidence>
<dbReference type="InParanoid" id="A0A409XDY0"/>
<dbReference type="PRINTS" id="PR00463">
    <property type="entry name" value="EP450I"/>
</dbReference>
<evidence type="ECO:0000313" key="14">
    <source>
        <dbReference type="EMBL" id="PPQ88993.1"/>
    </source>
</evidence>
<dbReference type="InterPro" id="IPR036396">
    <property type="entry name" value="Cyt_P450_sf"/>
</dbReference>
<keyword evidence="7 13" id="KW-0479">Metal-binding</keyword>
<dbReference type="GO" id="GO:0016705">
    <property type="term" value="F:oxidoreductase activity, acting on paired donors, with incorporation or reduction of molecular oxygen"/>
    <property type="evidence" value="ECO:0007669"/>
    <property type="project" value="InterPro"/>
</dbReference>
<evidence type="ECO:0000313" key="15">
    <source>
        <dbReference type="Proteomes" id="UP000283269"/>
    </source>
</evidence>
<dbReference type="Proteomes" id="UP000283269">
    <property type="component" value="Unassembled WGS sequence"/>
</dbReference>
<dbReference type="GO" id="GO:0004497">
    <property type="term" value="F:monooxygenase activity"/>
    <property type="evidence" value="ECO:0007669"/>
    <property type="project" value="UniProtKB-KW"/>
</dbReference>
<dbReference type="SUPFAM" id="SSF48264">
    <property type="entry name" value="Cytochrome P450"/>
    <property type="match status" value="2"/>
</dbReference>
<evidence type="ECO:0000256" key="8">
    <source>
        <dbReference type="ARBA" id="ARBA00022989"/>
    </source>
</evidence>
<keyword evidence="9" id="KW-0560">Oxidoreductase</keyword>
<evidence type="ECO:0000256" key="5">
    <source>
        <dbReference type="ARBA" id="ARBA00022617"/>
    </source>
</evidence>
<sequence>MPYLAQIASALAVLWVTWRFLRRRLHPTVLENVPGPPGESWIADGKVVRLKGAWQSDRLLVFDQKAMYHVLVKVSMILSCVIPLTLITHLKDYNIYEETDSFIDYVWSRNIHLNWSVHTLFKGLSSSDPLFTGDEHRRHRRMLNPVFSSAHMRQMVPIFYEVSHKASASMNHMLLYLTDDHAQVKDVFLNKVKNGPQEVDVVNWMTRLALELIGQSGLGYSFDELTETSPQHKYGMMSKKLVTMQGDEFVRDWVMPRLTRIGSPAFRKFLVDLMPFEAIAGMREIVTVLHDTSTLIFDTKKKALAAGDEAVANQIGRGKDIISILMKRNVLASDEDKLSDEEVLAQITSLTFAATDTTSGALSRILHQLAIRKDAQDRVREEIREARRDNGGQDIGYDDLATLPYLDAVCRETLRLTNEDVILPLSQPIKGINGEEIREIPLPKGTNVSVSLLAANRDPDLWGPDALEWKPERWLNPLPESLVEAHEFIHTCKEKLHQLVTVLENLITLCFYRMTFLGGGRSCLGFKFSQLEMKVVLTLLLENLEFSLSEKKIIWQMFAISTPNTDPDSVIPTMPMIISLAKNHILACDFLVILASYPASIPGPPAGSWITGKSLNLCCGNQIIYPMFKNNASANYLRTDGQVARTKGAFGANRLYLFDPKAMHHIFVKDQHIFEETDSFIEGRTSEASKNDQPRVFQCSHAPDGYSSLPYFTVDIELIISFNSAHILRGYPQGKHKAVHKHKAVKRVLIGKAQNGPQEIDIVSWMTRLAMELIGQSGLGYTFDDLTENGVQHQYVTVSKRLVTLQGNEFVRDIVMPKIARIGTQAFRKFVVDLTPFAAVKELRGIIKVIYDTSVEIFESKKMAIEKGDEAIAAQIGRGKDIISILSKDSIASHDKPILNKAFVAVKANMMASEDERLSDAEVVAQISSLTFAATDTTSGALSRIVHQLSIHKDVQSKLREEIREARKMNGGQDLGYDQLVSLPYLDALSTSVHGAKSDVILPLFQPIKDYSNNEIREIPLQKGTTVAVSILASNRNPDLWGPDAHEWKPERWLNPLPETLIAAHMPGIYSHLMTFLGGGRSCIGFKFSQLEMKVVISLLLENLEFSLGRKNIIWQMYAIAQPNIDPDSVNPTMPLIITAV</sequence>
<dbReference type="InterPro" id="IPR002401">
    <property type="entry name" value="Cyt_P450_E_grp-I"/>
</dbReference>
<evidence type="ECO:0008006" key="16">
    <source>
        <dbReference type="Google" id="ProtNLM"/>
    </source>
</evidence>
<dbReference type="InterPro" id="IPR050121">
    <property type="entry name" value="Cytochrome_P450_monoxygenase"/>
</dbReference>
<keyword evidence="8" id="KW-1133">Transmembrane helix</keyword>
<comment type="caution">
    <text evidence="14">The sequence shown here is derived from an EMBL/GenBank/DDBJ whole genome shotgun (WGS) entry which is preliminary data.</text>
</comment>